<dbReference type="GO" id="GO:0006865">
    <property type="term" value="P:amino acid transport"/>
    <property type="evidence" value="ECO:0007669"/>
    <property type="project" value="UniProtKB-KW"/>
</dbReference>
<name>A0A4R5Q8C1_9PROT</name>
<gene>
    <name evidence="5" type="ORF">E2C06_28615</name>
</gene>
<organism evidence="5 6">
    <name type="scientific">Dankookia rubra</name>
    <dbReference type="NCBI Taxonomy" id="1442381"/>
    <lineage>
        <taxon>Bacteria</taxon>
        <taxon>Pseudomonadati</taxon>
        <taxon>Pseudomonadota</taxon>
        <taxon>Alphaproteobacteria</taxon>
        <taxon>Acetobacterales</taxon>
        <taxon>Roseomonadaceae</taxon>
        <taxon>Dankookia</taxon>
    </lineage>
</organism>
<protein>
    <submittedName>
        <fullName evidence="5">ABC transporter substrate-binding protein</fullName>
    </submittedName>
</protein>
<evidence type="ECO:0000256" key="1">
    <source>
        <dbReference type="ARBA" id="ARBA00010062"/>
    </source>
</evidence>
<dbReference type="RefSeq" id="WP_133291996.1">
    <property type="nucleotide sequence ID" value="NZ_SMSJ01000076.1"/>
</dbReference>
<comment type="caution">
    <text evidence="5">The sequence shown here is derived from an EMBL/GenBank/DDBJ whole genome shotgun (WGS) entry which is preliminary data.</text>
</comment>
<comment type="similarity">
    <text evidence="1">Belongs to the leucine-binding protein family.</text>
</comment>
<dbReference type="InterPro" id="IPR051010">
    <property type="entry name" value="BCAA_transport"/>
</dbReference>
<reference evidence="5 6" key="1">
    <citation type="journal article" date="2016" name="J. Microbiol.">
        <title>Dankookia rubra gen. nov., sp. nov., an alphaproteobacterium isolated from sediment of a shallow stream.</title>
        <authorList>
            <person name="Kim W.H."/>
            <person name="Kim D.H."/>
            <person name="Kang K."/>
            <person name="Ahn T.Y."/>
        </authorList>
    </citation>
    <scope>NUCLEOTIDE SEQUENCE [LARGE SCALE GENOMIC DNA]</scope>
    <source>
        <strain evidence="5 6">JCM30602</strain>
    </source>
</reference>
<dbReference type="AlphaFoldDB" id="A0A4R5Q8C1"/>
<keyword evidence="6" id="KW-1185">Reference proteome</keyword>
<dbReference type="InterPro" id="IPR028081">
    <property type="entry name" value="Leu-bd"/>
</dbReference>
<proteinExistence type="inferred from homology"/>
<dbReference type="Proteomes" id="UP000295096">
    <property type="component" value="Unassembled WGS sequence"/>
</dbReference>
<dbReference type="SUPFAM" id="SSF53822">
    <property type="entry name" value="Periplasmic binding protein-like I"/>
    <property type="match status" value="1"/>
</dbReference>
<dbReference type="InterPro" id="IPR028082">
    <property type="entry name" value="Peripla_BP_I"/>
</dbReference>
<evidence type="ECO:0000259" key="4">
    <source>
        <dbReference type="Pfam" id="PF13458"/>
    </source>
</evidence>
<evidence type="ECO:0000313" key="5">
    <source>
        <dbReference type="EMBL" id="TDH59192.1"/>
    </source>
</evidence>
<dbReference type="InterPro" id="IPR006311">
    <property type="entry name" value="TAT_signal"/>
</dbReference>
<dbReference type="OrthoDB" id="7237299at2"/>
<dbReference type="Pfam" id="PF13458">
    <property type="entry name" value="Peripla_BP_6"/>
    <property type="match status" value="1"/>
</dbReference>
<dbReference type="PANTHER" id="PTHR30483:SF6">
    <property type="entry name" value="PERIPLASMIC BINDING PROTEIN OF ABC TRANSPORTER FOR NATURAL AMINO ACIDS"/>
    <property type="match status" value="1"/>
</dbReference>
<keyword evidence="2" id="KW-0732">Signal</keyword>
<dbReference type="PROSITE" id="PS51318">
    <property type="entry name" value="TAT"/>
    <property type="match status" value="1"/>
</dbReference>
<evidence type="ECO:0000256" key="2">
    <source>
        <dbReference type="ARBA" id="ARBA00022729"/>
    </source>
</evidence>
<keyword evidence="3" id="KW-0029">Amino-acid transport</keyword>
<dbReference type="PANTHER" id="PTHR30483">
    <property type="entry name" value="LEUCINE-SPECIFIC-BINDING PROTEIN"/>
    <property type="match status" value="1"/>
</dbReference>
<evidence type="ECO:0000256" key="3">
    <source>
        <dbReference type="ARBA" id="ARBA00022970"/>
    </source>
</evidence>
<dbReference type="Gene3D" id="3.40.50.2300">
    <property type="match status" value="2"/>
</dbReference>
<keyword evidence="3" id="KW-0813">Transport</keyword>
<evidence type="ECO:0000313" key="6">
    <source>
        <dbReference type="Proteomes" id="UP000295096"/>
    </source>
</evidence>
<dbReference type="EMBL" id="SMSJ01000076">
    <property type="protein sequence ID" value="TDH59192.1"/>
    <property type="molecule type" value="Genomic_DNA"/>
</dbReference>
<feature type="domain" description="Leucine-binding protein" evidence="4">
    <location>
        <begin position="37"/>
        <end position="378"/>
    </location>
</feature>
<sequence>MADLNRRTLLQAAALPALGGLPFRRARAQGTNNPANTIKLGLPVDMSGMYRDVTGQTSVAAARQAIQDFGQRGFNVELVFADHQNKPDVGVNIARQWFDRDGVDCLVDIATSSVALAANDICREKNKVHINSSAASSDLTGIRCSPNMVHWTYDTWMLANSVGGATVRAGGDSWYFITADYAFGHALERDTGGFVKAAGGKILGSVRTPFPGTSDFSSFLVQAQASGAKVIGLANAGTDTTNCVKQAAEFGLTRRGIRLASLLLFITEVHSLGLRTAQGLIVTESFYWDLNDRTRALTARVRPQIGNAGFASTHAGTYAGTLHYLKAVADMGVAAAKASGAEAVARMKAMPTDDDAFGPGRIREDGRKLHPAYLFEVKKPEESKAPWDYYKLLQTTPAEDAFRPLGQGGCPLVKA</sequence>
<accession>A0A4R5Q8C1</accession>
<dbReference type="CDD" id="cd06327">
    <property type="entry name" value="PBP1_SBP-like"/>
    <property type="match status" value="1"/>
</dbReference>